<dbReference type="CDD" id="cd02120">
    <property type="entry name" value="PA_subtilisin_like"/>
    <property type="match status" value="1"/>
</dbReference>
<evidence type="ECO:0000256" key="1">
    <source>
        <dbReference type="ARBA" id="ARBA00011073"/>
    </source>
</evidence>
<gene>
    <name evidence="8" type="ORF">V6N11_037171</name>
</gene>
<feature type="domain" description="Inhibitor I9" evidence="6">
    <location>
        <begin position="31"/>
        <end position="119"/>
    </location>
</feature>
<evidence type="ECO:0000256" key="2">
    <source>
        <dbReference type="ARBA" id="ARBA00022729"/>
    </source>
</evidence>
<dbReference type="InterPro" id="IPR041469">
    <property type="entry name" value="Subtilisin-like_FN3"/>
</dbReference>
<dbReference type="InterPro" id="IPR010259">
    <property type="entry name" value="S8pro/Inhibitor_I9"/>
</dbReference>
<dbReference type="PROSITE" id="PS51257">
    <property type="entry name" value="PROKAR_LIPOPROTEIN"/>
    <property type="match status" value="1"/>
</dbReference>
<keyword evidence="2 4" id="KW-0732">Signal</keyword>
<comment type="caution">
    <text evidence="8">The sequence shown here is derived from an EMBL/GenBank/DDBJ whole genome shotgun (WGS) entry which is preliminary data.</text>
</comment>
<dbReference type="EMBL" id="JBBPBN010000086">
    <property type="protein sequence ID" value="KAK8981988.1"/>
    <property type="molecule type" value="Genomic_DNA"/>
</dbReference>
<protein>
    <submittedName>
        <fullName evidence="8">Uncharacterized protein</fullName>
    </submittedName>
</protein>
<accession>A0ABR2P0K0</accession>
<feature type="domain" description="PA" evidence="5">
    <location>
        <begin position="144"/>
        <end position="225"/>
    </location>
</feature>
<dbReference type="Gene3D" id="3.30.70.80">
    <property type="entry name" value="Peptidase S8 propeptide/proteinase inhibitor I9"/>
    <property type="match status" value="1"/>
</dbReference>
<dbReference type="Gene3D" id="3.50.30.30">
    <property type="match status" value="1"/>
</dbReference>
<dbReference type="PANTHER" id="PTHR10795">
    <property type="entry name" value="PROPROTEIN CONVERTASE SUBTILISIN/KEXIN"/>
    <property type="match status" value="1"/>
</dbReference>
<evidence type="ECO:0000259" key="6">
    <source>
        <dbReference type="Pfam" id="PF05922"/>
    </source>
</evidence>
<dbReference type="Pfam" id="PF02225">
    <property type="entry name" value="PA"/>
    <property type="match status" value="1"/>
</dbReference>
<dbReference type="Pfam" id="PF17766">
    <property type="entry name" value="fn3_6"/>
    <property type="match status" value="1"/>
</dbReference>
<dbReference type="Gene3D" id="2.60.40.2310">
    <property type="match status" value="1"/>
</dbReference>
<dbReference type="InterPro" id="IPR037045">
    <property type="entry name" value="S8pro/Inhibitor_I9_sf"/>
</dbReference>
<evidence type="ECO:0000259" key="5">
    <source>
        <dbReference type="Pfam" id="PF02225"/>
    </source>
</evidence>
<dbReference type="InterPro" id="IPR003137">
    <property type="entry name" value="PA_domain"/>
</dbReference>
<reference evidence="8 9" key="1">
    <citation type="journal article" date="2024" name="G3 (Bethesda)">
        <title>Genome assembly of Hibiscus sabdariffa L. provides insights into metabolisms of medicinal natural products.</title>
        <authorList>
            <person name="Kim T."/>
        </authorList>
    </citation>
    <scope>NUCLEOTIDE SEQUENCE [LARGE SCALE GENOMIC DNA]</scope>
    <source>
        <strain evidence="8">TK-2024</strain>
        <tissue evidence="8">Old leaves</tissue>
    </source>
</reference>
<dbReference type="Proteomes" id="UP001396334">
    <property type="component" value="Unassembled WGS sequence"/>
</dbReference>
<evidence type="ECO:0000256" key="4">
    <source>
        <dbReference type="SAM" id="SignalP"/>
    </source>
</evidence>
<comment type="similarity">
    <text evidence="1">Belongs to the peptidase S8 family.</text>
</comment>
<feature type="chain" id="PRO_5046420586" evidence="4">
    <location>
        <begin position="28"/>
        <end position="364"/>
    </location>
</feature>
<name>A0ABR2P0K0_9ROSI</name>
<evidence type="ECO:0000313" key="9">
    <source>
        <dbReference type="Proteomes" id="UP001396334"/>
    </source>
</evidence>
<dbReference type="Pfam" id="PF05922">
    <property type="entry name" value="Inhibitor_I9"/>
    <property type="match status" value="1"/>
</dbReference>
<organism evidence="8 9">
    <name type="scientific">Hibiscus sabdariffa</name>
    <name type="common">roselle</name>
    <dbReference type="NCBI Taxonomy" id="183260"/>
    <lineage>
        <taxon>Eukaryota</taxon>
        <taxon>Viridiplantae</taxon>
        <taxon>Streptophyta</taxon>
        <taxon>Embryophyta</taxon>
        <taxon>Tracheophyta</taxon>
        <taxon>Spermatophyta</taxon>
        <taxon>Magnoliopsida</taxon>
        <taxon>eudicotyledons</taxon>
        <taxon>Gunneridae</taxon>
        <taxon>Pentapetalae</taxon>
        <taxon>rosids</taxon>
        <taxon>malvids</taxon>
        <taxon>Malvales</taxon>
        <taxon>Malvaceae</taxon>
        <taxon>Malvoideae</taxon>
        <taxon>Hibiscus</taxon>
    </lineage>
</organism>
<dbReference type="InterPro" id="IPR045051">
    <property type="entry name" value="SBT"/>
</dbReference>
<proteinExistence type="inferred from homology"/>
<sequence>MKRSVVKIFNAMLLLVACITGISIVSADKQTYIVHIDKTKIANTYNSLVDSKPWQHAVLDSLADVSSQEELEATPPELLYSYETAFSGFAAKLSGKQLESLKKTDGFVSAVPDKMLSLHTTRSPLFLGLQGKKGLTGKVLRSLPIVYGKTAGHSESGAEYCVPGSLNPKLVKGKLVICEQGLVRRTEMGEEVKLAGGAGMLIMTLLGEDLSTDVHVLPAAMLGALATEAVLKYVNTTKAPTASIVFKDTTYEKATMQPGDLNYPSFAVNFELKAPNGTFTNRRTLTNVGIPGSTYKVSVEAPEGVAVMVWPKVLNFKKLNEKLSYKVSFIGQSREKTVASLAAGSLVWVSGNYRVRSAIAVTWL</sequence>
<evidence type="ECO:0000259" key="7">
    <source>
        <dbReference type="Pfam" id="PF17766"/>
    </source>
</evidence>
<feature type="signal peptide" evidence="4">
    <location>
        <begin position="1"/>
        <end position="27"/>
    </location>
</feature>
<evidence type="ECO:0000256" key="3">
    <source>
        <dbReference type="ARBA" id="ARBA00023180"/>
    </source>
</evidence>
<keyword evidence="3" id="KW-0325">Glycoprotein</keyword>
<evidence type="ECO:0000313" key="8">
    <source>
        <dbReference type="EMBL" id="KAK8981988.1"/>
    </source>
</evidence>
<feature type="domain" description="Subtilisin-like protease fibronectin type-III" evidence="7">
    <location>
        <begin position="260"/>
        <end position="361"/>
    </location>
</feature>
<keyword evidence="9" id="KW-1185">Reference proteome</keyword>